<dbReference type="PANTHER" id="PTHR44329">
    <property type="entry name" value="SERINE/THREONINE-PROTEIN KINASE TNNI3K-RELATED"/>
    <property type="match status" value="1"/>
</dbReference>
<dbReference type="AlphaFoldDB" id="A0A6S7JGW9"/>
<keyword evidence="2" id="KW-1185">Reference proteome</keyword>
<dbReference type="Proteomes" id="UP001152795">
    <property type="component" value="Unassembled WGS sequence"/>
</dbReference>
<dbReference type="InterPro" id="IPR011009">
    <property type="entry name" value="Kinase-like_dom_sf"/>
</dbReference>
<dbReference type="Pfam" id="PF00069">
    <property type="entry name" value="Pkinase"/>
    <property type="match status" value="1"/>
</dbReference>
<feature type="non-terminal residue" evidence="1">
    <location>
        <position position="353"/>
    </location>
</feature>
<dbReference type="EMBL" id="CACRXK020016120">
    <property type="protein sequence ID" value="CAB4029354.1"/>
    <property type="molecule type" value="Genomic_DNA"/>
</dbReference>
<evidence type="ECO:0000313" key="2">
    <source>
        <dbReference type="Proteomes" id="UP001152795"/>
    </source>
</evidence>
<comment type="caution">
    <text evidence="1">The sequence shown here is derived from an EMBL/GenBank/DDBJ whole genome shotgun (WGS) entry which is preliminary data.</text>
</comment>
<reference evidence="1" key="1">
    <citation type="submission" date="2020-04" db="EMBL/GenBank/DDBJ databases">
        <authorList>
            <person name="Alioto T."/>
            <person name="Alioto T."/>
            <person name="Gomez Garrido J."/>
        </authorList>
    </citation>
    <scope>NUCLEOTIDE SEQUENCE</scope>
    <source>
        <strain evidence="1">A484AB</strain>
    </source>
</reference>
<dbReference type="PROSITE" id="PS00108">
    <property type="entry name" value="PROTEIN_KINASE_ST"/>
    <property type="match status" value="1"/>
</dbReference>
<name>A0A6S7JGW9_PARCT</name>
<accession>A0A6S7JGW9</accession>
<keyword evidence="1" id="KW-0808">Transferase</keyword>
<dbReference type="SMART" id="SM00220">
    <property type="entry name" value="S_TKc"/>
    <property type="match status" value="1"/>
</dbReference>
<dbReference type="InterPro" id="IPR008271">
    <property type="entry name" value="Ser/Thr_kinase_AS"/>
</dbReference>
<dbReference type="OrthoDB" id="4062651at2759"/>
<sequence length="353" mass="40299">MSFKLPLLQIKRRKSASASVVKDLPVFNYGELDIHHEIGRGSFSTVSVATSKSDSDTFHVVKVMHNMEDDGKDIFLKEARLLHRCKHENIVTFKGICMSPLALLFDYFYFDFKPFEQDLKVSTVKALLKEIDQDSWLEAFTHVVPTIAIEVTKGLKYLHDNGIVHRDLKPENILVSNQHYCDLKDNSQIQEMWMNSPIKCKLTDFGESRSSLIKTQSFHMTNTTNLGRGTPVFMAPEITLPEITKLYGSGSIEFLKKVDMWALGLVFYNLVNPNLNAPYKYDFIQNGVKPQEYSSFLRNMMKKKQLPTPVPLYTDLQISGKWKRVHSAFLKCASFVPNDRPAASELLTFLDSG</sequence>
<dbReference type="GO" id="GO:0004674">
    <property type="term" value="F:protein serine/threonine kinase activity"/>
    <property type="evidence" value="ECO:0007669"/>
    <property type="project" value="TreeGrafter"/>
</dbReference>
<dbReference type="Gene3D" id="1.10.510.10">
    <property type="entry name" value="Transferase(Phosphotransferase) domain 1"/>
    <property type="match status" value="1"/>
</dbReference>
<gene>
    <name evidence="1" type="ORF">PACLA_8A032041</name>
</gene>
<keyword evidence="1" id="KW-0418">Kinase</keyword>
<protein>
    <submittedName>
        <fullName evidence="1">Probable serine threonine- kinase roco4 isoform X1</fullName>
    </submittedName>
</protein>
<organism evidence="1 2">
    <name type="scientific">Paramuricea clavata</name>
    <name type="common">Red gorgonian</name>
    <name type="synonym">Violescent sea-whip</name>
    <dbReference type="NCBI Taxonomy" id="317549"/>
    <lineage>
        <taxon>Eukaryota</taxon>
        <taxon>Metazoa</taxon>
        <taxon>Cnidaria</taxon>
        <taxon>Anthozoa</taxon>
        <taxon>Octocorallia</taxon>
        <taxon>Malacalcyonacea</taxon>
        <taxon>Plexauridae</taxon>
        <taxon>Paramuricea</taxon>
    </lineage>
</organism>
<dbReference type="GO" id="GO:0005524">
    <property type="term" value="F:ATP binding"/>
    <property type="evidence" value="ECO:0007669"/>
    <property type="project" value="InterPro"/>
</dbReference>
<dbReference type="InterPro" id="IPR000719">
    <property type="entry name" value="Prot_kinase_dom"/>
</dbReference>
<dbReference type="PROSITE" id="PS50011">
    <property type="entry name" value="PROTEIN_KINASE_DOM"/>
    <property type="match status" value="1"/>
</dbReference>
<dbReference type="InterPro" id="IPR051681">
    <property type="entry name" value="Ser/Thr_Kinases-Pseudokinases"/>
</dbReference>
<proteinExistence type="predicted"/>
<dbReference type="Gene3D" id="3.30.200.20">
    <property type="entry name" value="Phosphorylase Kinase, domain 1"/>
    <property type="match status" value="1"/>
</dbReference>
<evidence type="ECO:0000313" key="1">
    <source>
        <dbReference type="EMBL" id="CAB4029354.1"/>
    </source>
</evidence>
<dbReference type="SUPFAM" id="SSF56112">
    <property type="entry name" value="Protein kinase-like (PK-like)"/>
    <property type="match status" value="1"/>
</dbReference>